<dbReference type="EMBL" id="JAULJQ010000009">
    <property type="protein sequence ID" value="MDO2409943.1"/>
    <property type="molecule type" value="Genomic_DNA"/>
</dbReference>
<evidence type="ECO:0000313" key="9">
    <source>
        <dbReference type="Proteomes" id="UP001171111"/>
    </source>
</evidence>
<reference evidence="8 9" key="1">
    <citation type="submission" date="2023-06" db="EMBL/GenBank/DDBJ databases">
        <title>Campylobacter magnum sp. nov., isolated from cecal contents of domestic pigs (Sus scrofa domesticus).</title>
        <authorList>
            <person name="Papic B."/>
            <person name="Gruntar I."/>
        </authorList>
    </citation>
    <scope>NUCLEOTIDE SEQUENCE [LARGE SCALE GENOMIC DNA]</scope>
    <source>
        <strain evidence="9">34484-21</strain>
    </source>
</reference>
<protein>
    <recommendedName>
        <fullName evidence="4">Flagellin</fullName>
    </recommendedName>
</protein>
<evidence type="ECO:0000256" key="1">
    <source>
        <dbReference type="ARBA" id="ARBA00005709"/>
    </source>
</evidence>
<evidence type="ECO:0000256" key="5">
    <source>
        <dbReference type="SAM" id="MobiDB-lite"/>
    </source>
</evidence>
<accession>A0ABT8TAF0</accession>
<evidence type="ECO:0000259" key="6">
    <source>
        <dbReference type="Pfam" id="PF00669"/>
    </source>
</evidence>
<keyword evidence="8" id="KW-0966">Cell projection</keyword>
<keyword evidence="3 4" id="KW-0975">Bacterial flagellum</keyword>
<comment type="caution">
    <text evidence="8">The sequence shown here is derived from an EMBL/GenBank/DDBJ whole genome shotgun (WGS) entry which is preliminary data.</text>
</comment>
<feature type="domain" description="Flagellin C-terminal" evidence="7">
    <location>
        <begin position="457"/>
        <end position="537"/>
    </location>
</feature>
<dbReference type="InterPro" id="IPR042187">
    <property type="entry name" value="Flagellin_C_sub2"/>
</dbReference>
<dbReference type="Pfam" id="PF00669">
    <property type="entry name" value="Flagellin_N"/>
    <property type="match status" value="1"/>
</dbReference>
<comment type="subcellular location">
    <subcellularLocation>
        <location evidence="4">Secreted</location>
    </subcellularLocation>
    <subcellularLocation>
        <location evidence="4">Bacterial flagellum</location>
    </subcellularLocation>
</comment>
<keyword evidence="9" id="KW-1185">Reference proteome</keyword>
<evidence type="ECO:0000256" key="2">
    <source>
        <dbReference type="ARBA" id="ARBA00022525"/>
    </source>
</evidence>
<feature type="domain" description="Flagellin N-terminal" evidence="6">
    <location>
        <begin position="5"/>
        <end position="142"/>
    </location>
</feature>
<dbReference type="InterPro" id="IPR046358">
    <property type="entry name" value="Flagellin_C"/>
</dbReference>
<dbReference type="InterPro" id="IPR001492">
    <property type="entry name" value="Flagellin"/>
</dbReference>
<dbReference type="Pfam" id="PF07196">
    <property type="entry name" value="Flagellin_IN"/>
    <property type="match status" value="1"/>
</dbReference>
<dbReference type="InterPro" id="IPR001029">
    <property type="entry name" value="Flagellin_N"/>
</dbReference>
<sequence length="538" mass="57671">MSFRINTNITSLSSNNSTERTNKKLTASLEHLSSGLRINKAADDASGMTVADSLRSQASSLEQSIASGNDAIGILQTADYAMAEQIEIIDTIRVKAIQAANDFHTRDSRLAIHQDIMRLLEEFDNIANTTTFNGHKLLNGNFSNKNFQMGAYSNEIISITIPRADSKAVGHLSFATSSPLMYENTADFAKAEWTFTLNHGTIGNEKLEFNFTGQDLLTQGFKYITDRVNAVHVETGIRASARSDLATPIRILGSKYSGPVNLSINGYQILSNATVQTDDADGMVLNAINSQSSLTGVTATIDNGRMMLNSHKGLPIYIKTNDNGAKGALGLQFSDPAAGANPTSFLSDVLVLGELTFSKQGSIPTSYSITPANKIAESQKGVVSAGISNDGKTKFEDSTTPHKSAINLHDFLTEPMSGTLAKAMGHGVVGTQGSNVTQEPGVLTYNGSQTLIDIAVVALGDLDRIRSDIGSIQNQITATINNISVTHLNIKAAESQIRDVDFANEVAQFNKQNILSQSGSYASAQANQIQQTIIRLLQ</sequence>
<evidence type="ECO:0000313" key="8">
    <source>
        <dbReference type="EMBL" id="MDO2409943.1"/>
    </source>
</evidence>
<evidence type="ECO:0000256" key="3">
    <source>
        <dbReference type="ARBA" id="ARBA00023143"/>
    </source>
</evidence>
<keyword evidence="2 4" id="KW-0964">Secreted</keyword>
<keyword evidence="8" id="KW-0969">Cilium</keyword>
<dbReference type="RefSeq" id="WP_302244714.1">
    <property type="nucleotide sequence ID" value="NZ_JAULJQ010000009.1"/>
</dbReference>
<comment type="similarity">
    <text evidence="1 4">Belongs to the bacterial flagellin family.</text>
</comment>
<dbReference type="PANTHER" id="PTHR42792">
    <property type="entry name" value="FLAGELLIN"/>
    <property type="match status" value="1"/>
</dbReference>
<proteinExistence type="inferred from homology"/>
<feature type="region of interest" description="Disordered" evidence="5">
    <location>
        <begin position="1"/>
        <end position="20"/>
    </location>
</feature>
<feature type="compositionally biased region" description="Low complexity" evidence="5">
    <location>
        <begin position="1"/>
        <end position="18"/>
    </location>
</feature>
<dbReference type="InterPro" id="IPR010810">
    <property type="entry name" value="Flagellin_hook_IN_motif"/>
</dbReference>
<keyword evidence="8" id="KW-0282">Flagellum</keyword>
<evidence type="ECO:0000259" key="7">
    <source>
        <dbReference type="Pfam" id="PF00700"/>
    </source>
</evidence>
<comment type="function">
    <text evidence="4">Flagellin is the subunit protein which polymerizes to form the filaments of bacterial flagella.</text>
</comment>
<gene>
    <name evidence="8" type="ORF">Q2362_07565</name>
</gene>
<dbReference type="Pfam" id="PF00700">
    <property type="entry name" value="Flagellin_C"/>
    <property type="match status" value="1"/>
</dbReference>
<dbReference type="Gene3D" id="1.20.1330.10">
    <property type="entry name" value="f41 fragment of flagellin, N-terminal domain"/>
    <property type="match status" value="1"/>
</dbReference>
<dbReference type="Gene3D" id="6.10.10.10">
    <property type="entry name" value="Flagellar export chaperone, C-terminal domain"/>
    <property type="match status" value="1"/>
</dbReference>
<dbReference type="Gene3D" id="3.30.70.2120">
    <property type="match status" value="1"/>
</dbReference>
<evidence type="ECO:0000256" key="4">
    <source>
        <dbReference type="RuleBase" id="RU362073"/>
    </source>
</evidence>
<dbReference type="Proteomes" id="UP001171111">
    <property type="component" value="Unassembled WGS sequence"/>
</dbReference>
<dbReference type="PANTHER" id="PTHR42792:SF2">
    <property type="entry name" value="FLAGELLIN"/>
    <property type="match status" value="1"/>
</dbReference>
<dbReference type="SUPFAM" id="SSF64518">
    <property type="entry name" value="Phase 1 flagellin"/>
    <property type="match status" value="1"/>
</dbReference>
<organism evidence="8 9">
    <name type="scientific">Campylobacter magnus</name>
    <dbReference type="NCBI Taxonomy" id="3026462"/>
    <lineage>
        <taxon>Bacteria</taxon>
        <taxon>Pseudomonadati</taxon>
        <taxon>Campylobacterota</taxon>
        <taxon>Epsilonproteobacteria</taxon>
        <taxon>Campylobacterales</taxon>
        <taxon>Campylobacteraceae</taxon>
        <taxon>Campylobacter</taxon>
    </lineage>
</organism>
<dbReference type="PRINTS" id="PR00207">
    <property type="entry name" value="FLAGELLIN"/>
</dbReference>
<name>A0ABT8TAF0_9BACT</name>